<protein>
    <recommendedName>
        <fullName evidence="11">Peptidase M14 domain-containing protein</fullName>
    </recommendedName>
</protein>
<comment type="caution">
    <text evidence="12">The sequence shown here is derived from an EMBL/GenBank/DDBJ whole genome shotgun (WGS) entry which is preliminary data.</text>
</comment>
<keyword evidence="6" id="KW-0732">Signal</keyword>
<dbReference type="PANTHER" id="PTHR11705">
    <property type="entry name" value="PROTEASE FAMILY M14 CARBOXYPEPTIDASE A,B"/>
    <property type="match status" value="1"/>
</dbReference>
<evidence type="ECO:0000256" key="2">
    <source>
        <dbReference type="ARBA" id="ARBA00005988"/>
    </source>
</evidence>
<dbReference type="Proteomes" id="UP001162156">
    <property type="component" value="Unassembled WGS sequence"/>
</dbReference>
<dbReference type="PRINTS" id="PR00765">
    <property type="entry name" value="CRBOXYPTASEA"/>
</dbReference>
<evidence type="ECO:0000256" key="9">
    <source>
        <dbReference type="ARBA" id="ARBA00023049"/>
    </source>
</evidence>
<dbReference type="Gene3D" id="3.40.630.10">
    <property type="entry name" value="Zn peptidases"/>
    <property type="match status" value="1"/>
</dbReference>
<keyword evidence="9" id="KW-0482">Metalloprotease</keyword>
<evidence type="ECO:0000256" key="7">
    <source>
        <dbReference type="ARBA" id="ARBA00022801"/>
    </source>
</evidence>
<gene>
    <name evidence="12" type="ORF">NQ314_014539</name>
</gene>
<dbReference type="GO" id="GO:0008270">
    <property type="term" value="F:zinc ion binding"/>
    <property type="evidence" value="ECO:0007669"/>
    <property type="project" value="InterPro"/>
</dbReference>
<dbReference type="EMBL" id="JANEYF010003990">
    <property type="protein sequence ID" value="KAJ8932662.1"/>
    <property type="molecule type" value="Genomic_DNA"/>
</dbReference>
<evidence type="ECO:0000256" key="3">
    <source>
        <dbReference type="ARBA" id="ARBA00022645"/>
    </source>
</evidence>
<sequence>MFSKVQEENSRQRRSAPLTRGEVSFTEFMRFDDLAILYPTIARTEIIGRSFERRNLTLIKISTGGTNKPTIYFQAAIHAREWIAPPVALYTINQLVENEANRYLIEDVDWIILPVVNPDGYEYSHVNERLWRKTRTLGTLCDGTDGNRNFDFNWMVTGASSFQCSQTYAGHSAFSEVETRAISNYLLANRANIKLFVDIHSYGNWLLYPWGHTTVPSADAAELQNVGDQVKRSNS</sequence>
<organism evidence="12 13">
    <name type="scientific">Rhamnusium bicolor</name>
    <dbReference type="NCBI Taxonomy" id="1586634"/>
    <lineage>
        <taxon>Eukaryota</taxon>
        <taxon>Metazoa</taxon>
        <taxon>Ecdysozoa</taxon>
        <taxon>Arthropoda</taxon>
        <taxon>Hexapoda</taxon>
        <taxon>Insecta</taxon>
        <taxon>Pterygota</taxon>
        <taxon>Neoptera</taxon>
        <taxon>Endopterygota</taxon>
        <taxon>Coleoptera</taxon>
        <taxon>Polyphaga</taxon>
        <taxon>Cucujiformia</taxon>
        <taxon>Chrysomeloidea</taxon>
        <taxon>Cerambycidae</taxon>
        <taxon>Lepturinae</taxon>
        <taxon>Rhagiini</taxon>
        <taxon>Rhamnusium</taxon>
    </lineage>
</organism>
<keyword evidence="5" id="KW-0479">Metal-binding</keyword>
<keyword evidence="4" id="KW-0645">Protease</keyword>
<evidence type="ECO:0000313" key="13">
    <source>
        <dbReference type="Proteomes" id="UP001162156"/>
    </source>
</evidence>
<dbReference type="InterPro" id="IPR000834">
    <property type="entry name" value="Peptidase_M14"/>
</dbReference>
<dbReference type="GO" id="GO:0004181">
    <property type="term" value="F:metallocarboxypeptidase activity"/>
    <property type="evidence" value="ECO:0007669"/>
    <property type="project" value="InterPro"/>
</dbReference>
<comment type="similarity">
    <text evidence="2 10">Belongs to the peptidase M14 family.</text>
</comment>
<comment type="cofactor">
    <cofactor evidence="1">
        <name>Zn(2+)</name>
        <dbReference type="ChEBI" id="CHEBI:29105"/>
    </cofactor>
</comment>
<reference evidence="12" key="1">
    <citation type="journal article" date="2023" name="Insect Mol. Biol.">
        <title>Genome sequencing provides insights into the evolution of gene families encoding plant cell wall-degrading enzymes in longhorned beetles.</title>
        <authorList>
            <person name="Shin N.R."/>
            <person name="Okamura Y."/>
            <person name="Kirsch R."/>
            <person name="Pauchet Y."/>
        </authorList>
    </citation>
    <scope>NUCLEOTIDE SEQUENCE</scope>
    <source>
        <strain evidence="12">RBIC_L_NR</strain>
    </source>
</reference>
<keyword evidence="8" id="KW-0862">Zinc</keyword>
<evidence type="ECO:0000259" key="11">
    <source>
        <dbReference type="PROSITE" id="PS52035"/>
    </source>
</evidence>
<name>A0AAV8X269_9CUCU</name>
<dbReference type="Pfam" id="PF00246">
    <property type="entry name" value="Peptidase_M14"/>
    <property type="match status" value="1"/>
</dbReference>
<accession>A0AAV8X269</accession>
<dbReference type="AlphaFoldDB" id="A0AAV8X269"/>
<dbReference type="GO" id="GO:0005615">
    <property type="term" value="C:extracellular space"/>
    <property type="evidence" value="ECO:0007669"/>
    <property type="project" value="TreeGrafter"/>
</dbReference>
<dbReference type="PANTHER" id="PTHR11705:SF140">
    <property type="entry name" value="FI02848P-RELATED"/>
    <property type="match status" value="1"/>
</dbReference>
<keyword evidence="13" id="KW-1185">Reference proteome</keyword>
<dbReference type="GO" id="GO:0006508">
    <property type="term" value="P:proteolysis"/>
    <property type="evidence" value="ECO:0007669"/>
    <property type="project" value="UniProtKB-KW"/>
</dbReference>
<evidence type="ECO:0000256" key="6">
    <source>
        <dbReference type="ARBA" id="ARBA00022729"/>
    </source>
</evidence>
<dbReference type="InterPro" id="IPR057246">
    <property type="entry name" value="CARBOXYPEPT_ZN_1"/>
</dbReference>
<evidence type="ECO:0000256" key="4">
    <source>
        <dbReference type="ARBA" id="ARBA00022670"/>
    </source>
</evidence>
<evidence type="ECO:0000256" key="8">
    <source>
        <dbReference type="ARBA" id="ARBA00022833"/>
    </source>
</evidence>
<evidence type="ECO:0000313" key="12">
    <source>
        <dbReference type="EMBL" id="KAJ8932662.1"/>
    </source>
</evidence>
<dbReference type="PROSITE" id="PS00132">
    <property type="entry name" value="CARBOXYPEPT_ZN_1"/>
    <property type="match status" value="1"/>
</dbReference>
<keyword evidence="7" id="KW-0378">Hydrolase</keyword>
<evidence type="ECO:0000256" key="1">
    <source>
        <dbReference type="ARBA" id="ARBA00001947"/>
    </source>
</evidence>
<feature type="domain" description="Peptidase M14" evidence="11">
    <location>
        <begin position="21"/>
        <end position="235"/>
    </location>
</feature>
<dbReference type="FunFam" id="3.40.630.10:FF:000084">
    <property type="entry name" value="Carboxypeptidase B2"/>
    <property type="match status" value="1"/>
</dbReference>
<proteinExistence type="inferred from homology"/>
<evidence type="ECO:0000256" key="5">
    <source>
        <dbReference type="ARBA" id="ARBA00022723"/>
    </source>
</evidence>
<keyword evidence="3" id="KW-0121">Carboxypeptidase</keyword>
<dbReference type="SUPFAM" id="SSF53187">
    <property type="entry name" value="Zn-dependent exopeptidases"/>
    <property type="match status" value="1"/>
</dbReference>
<dbReference type="SMART" id="SM00631">
    <property type="entry name" value="Zn_pept"/>
    <property type="match status" value="1"/>
</dbReference>
<comment type="caution">
    <text evidence="10">Lacks conserved residue(s) required for the propagation of feature annotation.</text>
</comment>
<dbReference type="PROSITE" id="PS52035">
    <property type="entry name" value="PEPTIDASE_M14"/>
    <property type="match status" value="1"/>
</dbReference>
<evidence type="ECO:0000256" key="10">
    <source>
        <dbReference type="PROSITE-ProRule" id="PRU01379"/>
    </source>
</evidence>